<accession>A0A1M5XUQ8</accession>
<gene>
    <name evidence="1" type="ORF">SAMN05443551_4157</name>
</gene>
<dbReference type="Proteomes" id="UP000184221">
    <property type="component" value="Unassembled WGS sequence"/>
</dbReference>
<name>A0A1M5XUQ8_9RHOB</name>
<protein>
    <submittedName>
        <fullName evidence="1">Uncharacterized protein</fullName>
    </submittedName>
</protein>
<organism evidence="1 2">
    <name type="scientific">Marivita hallyeonensis</name>
    <dbReference type="NCBI Taxonomy" id="996342"/>
    <lineage>
        <taxon>Bacteria</taxon>
        <taxon>Pseudomonadati</taxon>
        <taxon>Pseudomonadota</taxon>
        <taxon>Alphaproteobacteria</taxon>
        <taxon>Rhodobacterales</taxon>
        <taxon>Roseobacteraceae</taxon>
        <taxon>Marivita</taxon>
    </lineage>
</organism>
<dbReference type="AlphaFoldDB" id="A0A1M5XUQ8"/>
<evidence type="ECO:0000313" key="2">
    <source>
        <dbReference type="Proteomes" id="UP000184221"/>
    </source>
</evidence>
<reference evidence="1 2" key="1">
    <citation type="submission" date="2016-11" db="EMBL/GenBank/DDBJ databases">
        <authorList>
            <person name="Jaros S."/>
            <person name="Januszkiewicz K."/>
            <person name="Wedrychowicz H."/>
        </authorList>
    </citation>
    <scope>NUCLEOTIDE SEQUENCE [LARGE SCALE GENOMIC DNA]</scope>
    <source>
        <strain evidence="1 2">DSM 29431</strain>
    </source>
</reference>
<proteinExistence type="predicted"/>
<sequence>MELDPAFVAMADPEHLILLRVQPREGQPLEPVHNLGLLVLGRVVTIRKADHARAVGPLVAAGVDQSFGAVGIAAQDLGQWVAGGDYGLAVGITDRVAVTVIGQHALGHEVADWPRARALAVGEELDQHRRA</sequence>
<evidence type="ECO:0000313" key="1">
    <source>
        <dbReference type="EMBL" id="SHI03469.1"/>
    </source>
</evidence>
<feature type="non-terminal residue" evidence="1">
    <location>
        <position position="131"/>
    </location>
</feature>
<keyword evidence="2" id="KW-1185">Reference proteome</keyword>
<dbReference type="EMBL" id="FQXC01000008">
    <property type="protein sequence ID" value="SHI03469.1"/>
    <property type="molecule type" value="Genomic_DNA"/>
</dbReference>